<sequence>MSDAHNEAREMTSSHCLDWYLKGSMYQLPVIFTHCGTAQEHVRQPYSHARCLLCKFLAWAAAGYSLRWTILRNTGSVYPNLHDVDGRTQCAFKSAQEDAIHRLVEESLELSTPALAREMNVSSSTVHRLLRSDGLYPYLYRIVLGLPPDEARFTCDTVFNSHNSHMWSGSNPHAIRPQRHQDRWSANVRADMLGN</sequence>
<organism evidence="1 2">
    <name type="scientific">Caerostris darwini</name>
    <dbReference type="NCBI Taxonomy" id="1538125"/>
    <lineage>
        <taxon>Eukaryota</taxon>
        <taxon>Metazoa</taxon>
        <taxon>Ecdysozoa</taxon>
        <taxon>Arthropoda</taxon>
        <taxon>Chelicerata</taxon>
        <taxon>Arachnida</taxon>
        <taxon>Araneae</taxon>
        <taxon>Araneomorphae</taxon>
        <taxon>Entelegynae</taxon>
        <taxon>Araneoidea</taxon>
        <taxon>Araneidae</taxon>
        <taxon>Caerostris</taxon>
    </lineage>
</organism>
<dbReference type="Proteomes" id="UP001054837">
    <property type="component" value="Unassembled WGS sequence"/>
</dbReference>
<proteinExistence type="predicted"/>
<evidence type="ECO:0000313" key="2">
    <source>
        <dbReference type="Proteomes" id="UP001054837"/>
    </source>
</evidence>
<gene>
    <name evidence="1" type="primary">AVEN_265518_1</name>
    <name evidence="1" type="ORF">CDAR_376831</name>
</gene>
<comment type="caution">
    <text evidence="1">The sequence shown here is derived from an EMBL/GenBank/DDBJ whole genome shotgun (WGS) entry which is preliminary data.</text>
</comment>
<accession>A0AAV4SR19</accession>
<keyword evidence="2" id="KW-1185">Reference proteome</keyword>
<reference evidence="1 2" key="1">
    <citation type="submission" date="2021-06" db="EMBL/GenBank/DDBJ databases">
        <title>Caerostris darwini draft genome.</title>
        <authorList>
            <person name="Kono N."/>
            <person name="Arakawa K."/>
        </authorList>
    </citation>
    <scope>NUCLEOTIDE SEQUENCE [LARGE SCALE GENOMIC DNA]</scope>
</reference>
<evidence type="ECO:0000313" key="1">
    <source>
        <dbReference type="EMBL" id="GIY36863.1"/>
    </source>
</evidence>
<dbReference type="AlphaFoldDB" id="A0AAV4SR19"/>
<protein>
    <submittedName>
        <fullName evidence="1">DUF4817 domain-containing protein</fullName>
    </submittedName>
</protein>
<dbReference type="PANTHER" id="PTHR47326:SF1">
    <property type="entry name" value="HTH PSQ-TYPE DOMAIN-CONTAINING PROTEIN"/>
    <property type="match status" value="1"/>
</dbReference>
<name>A0AAV4SR19_9ARAC</name>
<dbReference type="EMBL" id="BPLQ01008377">
    <property type="protein sequence ID" value="GIY36863.1"/>
    <property type="molecule type" value="Genomic_DNA"/>
</dbReference>
<dbReference type="PANTHER" id="PTHR47326">
    <property type="entry name" value="TRANSPOSABLE ELEMENT TC3 TRANSPOSASE-LIKE PROTEIN"/>
    <property type="match status" value="1"/>
</dbReference>